<evidence type="ECO:0000313" key="2">
    <source>
        <dbReference type="Proteomes" id="UP000644699"/>
    </source>
</evidence>
<gene>
    <name evidence="1" type="ORF">GCM10011390_39690</name>
</gene>
<name>A0A916ZW65_9HYPH</name>
<comment type="caution">
    <text evidence="1">The sequence shown here is derived from an EMBL/GenBank/DDBJ whole genome shotgun (WGS) entry which is preliminary data.</text>
</comment>
<dbReference type="EMBL" id="BMIQ01000007">
    <property type="protein sequence ID" value="GGE16679.1"/>
    <property type="molecule type" value="Genomic_DNA"/>
</dbReference>
<proteinExistence type="predicted"/>
<reference evidence="1" key="1">
    <citation type="journal article" date="2014" name="Int. J. Syst. Evol. Microbiol.">
        <title>Complete genome sequence of Corynebacterium casei LMG S-19264T (=DSM 44701T), isolated from a smear-ripened cheese.</title>
        <authorList>
            <consortium name="US DOE Joint Genome Institute (JGI-PGF)"/>
            <person name="Walter F."/>
            <person name="Albersmeier A."/>
            <person name="Kalinowski J."/>
            <person name="Ruckert C."/>
        </authorList>
    </citation>
    <scope>NUCLEOTIDE SEQUENCE</scope>
    <source>
        <strain evidence="1">CGMCC 1.15367</strain>
    </source>
</reference>
<reference evidence="1" key="2">
    <citation type="submission" date="2020-09" db="EMBL/GenBank/DDBJ databases">
        <authorList>
            <person name="Sun Q."/>
            <person name="Zhou Y."/>
        </authorList>
    </citation>
    <scope>NUCLEOTIDE SEQUENCE</scope>
    <source>
        <strain evidence="1">CGMCC 1.15367</strain>
    </source>
</reference>
<organism evidence="1 2">
    <name type="scientific">Aureimonas endophytica</name>
    <dbReference type="NCBI Taxonomy" id="2027858"/>
    <lineage>
        <taxon>Bacteria</taxon>
        <taxon>Pseudomonadati</taxon>
        <taxon>Pseudomonadota</taxon>
        <taxon>Alphaproteobacteria</taxon>
        <taxon>Hyphomicrobiales</taxon>
        <taxon>Aurantimonadaceae</taxon>
        <taxon>Aureimonas</taxon>
    </lineage>
</organism>
<keyword evidence="2" id="KW-1185">Reference proteome</keyword>
<accession>A0A916ZW65</accession>
<dbReference type="Proteomes" id="UP000644699">
    <property type="component" value="Unassembled WGS sequence"/>
</dbReference>
<protein>
    <submittedName>
        <fullName evidence="1">Uncharacterized protein</fullName>
    </submittedName>
</protein>
<dbReference type="AlphaFoldDB" id="A0A916ZW65"/>
<sequence length="81" mass="8832">MNETDNLPPARRCGAMPIGERAMTDAERSRRYRRRHSTTRLLRLPAEPADRLTAEADRLGVEVGAVLAQALAAMDGRCGAA</sequence>
<evidence type="ECO:0000313" key="1">
    <source>
        <dbReference type="EMBL" id="GGE16679.1"/>
    </source>
</evidence>
<dbReference type="RefSeq" id="WP_188911597.1">
    <property type="nucleotide sequence ID" value="NZ_BMIQ01000007.1"/>
</dbReference>